<evidence type="ECO:0000313" key="3">
    <source>
        <dbReference type="Proteomes" id="UP000198372"/>
    </source>
</evidence>
<reference evidence="3" key="1">
    <citation type="submission" date="2016-09" db="EMBL/GenBank/DDBJ databases">
        <authorList>
            <person name="Jeantristanb JTB J.-T."/>
            <person name="Ricardo R."/>
        </authorList>
    </citation>
    <scope>NUCLEOTIDE SEQUENCE [LARGE SCALE GENOMIC DNA]</scope>
</reference>
<name>A0A238FND7_9BASI</name>
<evidence type="ECO:0000256" key="1">
    <source>
        <dbReference type="SAM" id="MobiDB-lite"/>
    </source>
</evidence>
<keyword evidence="3" id="KW-1185">Reference proteome</keyword>
<feature type="region of interest" description="Disordered" evidence="1">
    <location>
        <begin position="1"/>
        <end position="62"/>
    </location>
</feature>
<feature type="compositionally biased region" description="Low complexity" evidence="1">
    <location>
        <begin position="32"/>
        <end position="49"/>
    </location>
</feature>
<dbReference type="EMBL" id="FMSP01000018">
    <property type="protein sequence ID" value="SCV73404.1"/>
    <property type="molecule type" value="Genomic_DNA"/>
</dbReference>
<organism evidence="2 3">
    <name type="scientific">Microbotryum intermedium</name>
    <dbReference type="NCBI Taxonomy" id="269621"/>
    <lineage>
        <taxon>Eukaryota</taxon>
        <taxon>Fungi</taxon>
        <taxon>Dikarya</taxon>
        <taxon>Basidiomycota</taxon>
        <taxon>Pucciniomycotina</taxon>
        <taxon>Microbotryomycetes</taxon>
        <taxon>Microbotryales</taxon>
        <taxon>Microbotryaceae</taxon>
        <taxon>Microbotryum</taxon>
    </lineage>
</organism>
<feature type="compositionally biased region" description="Polar residues" evidence="1">
    <location>
        <begin position="11"/>
        <end position="24"/>
    </location>
</feature>
<evidence type="ECO:0000313" key="2">
    <source>
        <dbReference type="EMBL" id="SCV73404.1"/>
    </source>
</evidence>
<gene>
    <name evidence="2" type="ORF">BQ2448_7330</name>
</gene>
<dbReference type="Proteomes" id="UP000198372">
    <property type="component" value="Unassembled WGS sequence"/>
</dbReference>
<accession>A0A238FND7</accession>
<sequence length="154" mass="17008">MRSLFGPTPPFNTSHGVPPSNWSLPGQDLDPGSSSTSGQTSTVSTGAVSRRPSIFPSMPSPLLRRRKALTSAPAHVPRGLFERVQGKPIKRYILKDEVQGHRTFKEDCVIAEMEYCDKNDIRPCDLQRVTQPKQSNAERRACGTRFGKVNISSN</sequence>
<proteinExistence type="predicted"/>
<protein>
    <submittedName>
        <fullName evidence="2">BQ2448_7330 protein</fullName>
    </submittedName>
</protein>
<dbReference type="AlphaFoldDB" id="A0A238FND7"/>